<evidence type="ECO:0000256" key="1">
    <source>
        <dbReference type="SAM" id="SignalP"/>
    </source>
</evidence>
<proteinExistence type="predicted"/>
<dbReference type="RefSeq" id="WP_255044804.1">
    <property type="nucleotide sequence ID" value="NZ_JANEYT010000085.1"/>
</dbReference>
<protein>
    <submittedName>
        <fullName evidence="2">Uncharacterized protein</fullName>
    </submittedName>
</protein>
<reference evidence="2 3" key="1">
    <citation type="submission" date="2022-07" db="EMBL/GenBank/DDBJ databases">
        <title>Photobacterium pectinilyticum sp. nov., a marine bacterium isolated from surface seawater of Qingdao offshore.</title>
        <authorList>
            <person name="Wang X."/>
        </authorList>
    </citation>
    <scope>NUCLEOTIDE SEQUENCE [LARGE SCALE GENOMIC DNA]</scope>
    <source>
        <strain evidence="2 3">ZSDE20</strain>
    </source>
</reference>
<dbReference type="PROSITE" id="PS51257">
    <property type="entry name" value="PROKAR_LIPOPROTEIN"/>
    <property type="match status" value="1"/>
</dbReference>
<comment type="caution">
    <text evidence="2">The sequence shown here is derived from an EMBL/GenBank/DDBJ whole genome shotgun (WGS) entry which is preliminary data.</text>
</comment>
<evidence type="ECO:0000313" key="3">
    <source>
        <dbReference type="Proteomes" id="UP001524460"/>
    </source>
</evidence>
<dbReference type="EMBL" id="JANEYT010000085">
    <property type="protein sequence ID" value="MCQ1060719.1"/>
    <property type="molecule type" value="Genomic_DNA"/>
</dbReference>
<organism evidence="2 3">
    <name type="scientific">Photobacterium pectinilyticum</name>
    <dbReference type="NCBI Taxonomy" id="2906793"/>
    <lineage>
        <taxon>Bacteria</taxon>
        <taxon>Pseudomonadati</taxon>
        <taxon>Pseudomonadota</taxon>
        <taxon>Gammaproteobacteria</taxon>
        <taxon>Vibrionales</taxon>
        <taxon>Vibrionaceae</taxon>
        <taxon>Photobacterium</taxon>
    </lineage>
</organism>
<accession>A0ABT1NA28</accession>
<feature type="signal peptide" evidence="1">
    <location>
        <begin position="1"/>
        <end position="17"/>
    </location>
</feature>
<keyword evidence="3" id="KW-1185">Reference proteome</keyword>
<sequence length="68" mass="7136">MFKLSKTLPFFAVILLAACGGESDNGNGEVETPVNSTTEALDQLVSSGKYPDLDTSDTFAGLVVNNPQ</sequence>
<evidence type="ECO:0000313" key="2">
    <source>
        <dbReference type="EMBL" id="MCQ1060719.1"/>
    </source>
</evidence>
<feature type="chain" id="PRO_5046820741" evidence="1">
    <location>
        <begin position="18"/>
        <end position="68"/>
    </location>
</feature>
<keyword evidence="1" id="KW-0732">Signal</keyword>
<dbReference type="Proteomes" id="UP001524460">
    <property type="component" value="Unassembled WGS sequence"/>
</dbReference>
<gene>
    <name evidence="2" type="ORF">NHN17_21985</name>
</gene>
<name>A0ABT1NA28_9GAMM</name>